<gene>
    <name evidence="5" type="primary">ydaF_1</name>
    <name evidence="5" type="ORF">ELLFYP34_00058</name>
</gene>
<keyword evidence="2 5" id="KW-0012">Acyltransferase</keyword>
<evidence type="ECO:0000256" key="2">
    <source>
        <dbReference type="ARBA" id="ARBA00023315"/>
    </source>
</evidence>
<feature type="domain" description="N-acetyltransferase" evidence="4">
    <location>
        <begin position="25"/>
        <end position="181"/>
    </location>
</feature>
<evidence type="ECO:0000256" key="1">
    <source>
        <dbReference type="ARBA" id="ARBA00022679"/>
    </source>
</evidence>
<dbReference type="Gene3D" id="3.40.630.30">
    <property type="match status" value="1"/>
</dbReference>
<dbReference type="InterPro" id="IPR000182">
    <property type="entry name" value="GNAT_dom"/>
</dbReference>
<dbReference type="GO" id="GO:0008999">
    <property type="term" value="F:protein-N-terminal-alanine acetyltransferase activity"/>
    <property type="evidence" value="ECO:0007669"/>
    <property type="project" value="TreeGrafter"/>
</dbReference>
<sequence>MIEKILFTDRLVLRRSETVLSGMVTEYFIRNADFLKAWDAAHDSAFYTEAYQKKVLEQDKKIFFQGQSLRYWLMPENENVVIDNISFNNIVMGPFCSCFLGYRLDEKRQGRGLMTEALRKGIETAFGPLGLHRIEANIIPRNRASLRVAEKLHFRNEGLSSKYLKINGVWEDHIHMVLLNEEME</sequence>
<dbReference type="AlphaFoldDB" id="A0A6N2Y856"/>
<dbReference type="Pfam" id="PF13302">
    <property type="entry name" value="Acetyltransf_3"/>
    <property type="match status" value="1"/>
</dbReference>
<keyword evidence="1 5" id="KW-0808">Transferase</keyword>
<evidence type="ECO:0000259" key="4">
    <source>
        <dbReference type="PROSITE" id="PS51186"/>
    </source>
</evidence>
<protein>
    <submittedName>
        <fullName evidence="5">Ribosomal N-acetyltransferase YdaF</fullName>
        <ecNumber evidence="5">2.3.1.-</ecNumber>
    </submittedName>
</protein>
<accession>A0A6N2Y856</accession>
<dbReference type="PANTHER" id="PTHR43792">
    <property type="entry name" value="GNAT FAMILY, PUTATIVE (AFU_ORTHOLOGUE AFUA_3G00765)-RELATED-RELATED"/>
    <property type="match status" value="1"/>
</dbReference>
<dbReference type="SUPFAM" id="SSF55729">
    <property type="entry name" value="Acyl-CoA N-acyltransferases (Nat)"/>
    <property type="match status" value="1"/>
</dbReference>
<dbReference type="EMBL" id="CACRTR010000001">
    <property type="protein sequence ID" value="VYT62835.1"/>
    <property type="molecule type" value="Genomic_DNA"/>
</dbReference>
<dbReference type="EC" id="2.3.1.-" evidence="5"/>
<dbReference type="PANTHER" id="PTHR43792:SF8">
    <property type="entry name" value="[RIBOSOMAL PROTEIN US5]-ALANINE N-ACETYLTRANSFERASE"/>
    <property type="match status" value="1"/>
</dbReference>
<dbReference type="InterPro" id="IPR051531">
    <property type="entry name" value="N-acetyltransferase"/>
</dbReference>
<name>A0A6N2Y856_EUBLI</name>
<dbReference type="GO" id="GO:0005737">
    <property type="term" value="C:cytoplasm"/>
    <property type="evidence" value="ECO:0007669"/>
    <property type="project" value="TreeGrafter"/>
</dbReference>
<comment type="similarity">
    <text evidence="3">Belongs to the acetyltransferase family. RimJ subfamily.</text>
</comment>
<dbReference type="PROSITE" id="PS51186">
    <property type="entry name" value="GNAT"/>
    <property type="match status" value="1"/>
</dbReference>
<evidence type="ECO:0000256" key="3">
    <source>
        <dbReference type="ARBA" id="ARBA00038502"/>
    </source>
</evidence>
<organism evidence="5">
    <name type="scientific">Eubacterium limosum</name>
    <dbReference type="NCBI Taxonomy" id="1736"/>
    <lineage>
        <taxon>Bacteria</taxon>
        <taxon>Bacillati</taxon>
        <taxon>Bacillota</taxon>
        <taxon>Clostridia</taxon>
        <taxon>Eubacteriales</taxon>
        <taxon>Eubacteriaceae</taxon>
        <taxon>Eubacterium</taxon>
    </lineage>
</organism>
<dbReference type="InterPro" id="IPR016181">
    <property type="entry name" value="Acyl_CoA_acyltransferase"/>
</dbReference>
<proteinExistence type="inferred from homology"/>
<reference evidence="5" key="1">
    <citation type="submission" date="2019-11" db="EMBL/GenBank/DDBJ databases">
        <authorList>
            <person name="Feng L."/>
        </authorList>
    </citation>
    <scope>NUCLEOTIDE SEQUENCE</scope>
    <source>
        <strain evidence="5">ElimosumLFYP34</strain>
    </source>
</reference>
<evidence type="ECO:0000313" key="5">
    <source>
        <dbReference type="EMBL" id="VYT62835.1"/>
    </source>
</evidence>